<dbReference type="InterPro" id="IPR000631">
    <property type="entry name" value="CARKD"/>
</dbReference>
<evidence type="ECO:0000256" key="2">
    <source>
        <dbReference type="ARBA" id="ARBA00000909"/>
    </source>
</evidence>
<evidence type="ECO:0000256" key="11">
    <source>
        <dbReference type="ARBA" id="ARBA00023235"/>
    </source>
</evidence>
<keyword evidence="13" id="KW-0511">Multifunctional enzyme</keyword>
<organism evidence="22 23">
    <name type="scientific">Sphingobacterium athyrii</name>
    <dbReference type="NCBI Taxonomy" id="2152717"/>
    <lineage>
        <taxon>Bacteria</taxon>
        <taxon>Pseudomonadati</taxon>
        <taxon>Bacteroidota</taxon>
        <taxon>Sphingobacteriia</taxon>
        <taxon>Sphingobacteriales</taxon>
        <taxon>Sphingobacteriaceae</taxon>
        <taxon>Sphingobacterium</taxon>
    </lineage>
</organism>
<comment type="catalytic activity">
    <reaction evidence="1 18 19">
        <text>(6R)-NADHX = (6S)-NADHX</text>
        <dbReference type="Rhea" id="RHEA:32215"/>
        <dbReference type="ChEBI" id="CHEBI:64074"/>
        <dbReference type="ChEBI" id="CHEBI:64075"/>
        <dbReference type="EC" id="5.1.99.6"/>
    </reaction>
</comment>
<dbReference type="OrthoDB" id="9806925at2"/>
<dbReference type="InterPro" id="IPR036652">
    <property type="entry name" value="YjeF_N_dom_sf"/>
</dbReference>
<evidence type="ECO:0000256" key="15">
    <source>
        <dbReference type="ARBA" id="ARBA00048238"/>
    </source>
</evidence>
<dbReference type="EC" id="4.2.1.136" evidence="19"/>
<keyword evidence="11 18" id="KW-0413">Isomerase</keyword>
<protein>
    <recommendedName>
        <fullName evidence="19">Bifunctional NAD(P)H-hydrate repair enzyme</fullName>
    </recommendedName>
    <alternativeName>
        <fullName evidence="19">Nicotinamide nucleotide repair protein</fullName>
    </alternativeName>
    <domain>
        <recommendedName>
            <fullName evidence="19">ADP-dependent (S)-NAD(P)H-hydrate dehydratase</fullName>
            <ecNumber evidence="19">4.2.1.136</ecNumber>
        </recommendedName>
        <alternativeName>
            <fullName evidence="19">ADP-dependent NAD(P)HX dehydratase</fullName>
        </alternativeName>
    </domain>
    <domain>
        <recommendedName>
            <fullName evidence="19">NAD(P)H-hydrate epimerase</fullName>
            <ecNumber evidence="19">5.1.99.6</ecNumber>
        </recommendedName>
    </domain>
</protein>
<dbReference type="GO" id="GO:0052855">
    <property type="term" value="F:ADP-dependent NAD(P)H-hydrate dehydratase activity"/>
    <property type="evidence" value="ECO:0007669"/>
    <property type="project" value="UniProtKB-UniRule"/>
</dbReference>
<dbReference type="NCBIfam" id="TIGR00197">
    <property type="entry name" value="yjeF_nterm"/>
    <property type="match status" value="1"/>
</dbReference>
<proteinExistence type="inferred from homology"/>
<evidence type="ECO:0000256" key="7">
    <source>
        <dbReference type="ARBA" id="ARBA00022840"/>
    </source>
</evidence>
<feature type="binding site" evidence="17">
    <location>
        <position position="438"/>
    </location>
    <ligand>
        <name>AMP</name>
        <dbReference type="ChEBI" id="CHEBI:456215"/>
    </ligand>
</feature>
<dbReference type="SUPFAM" id="SSF53613">
    <property type="entry name" value="Ribokinase-like"/>
    <property type="match status" value="1"/>
</dbReference>
<feature type="binding site" evidence="17">
    <location>
        <position position="322"/>
    </location>
    <ligand>
        <name>(6S)-NADPHX</name>
        <dbReference type="ChEBI" id="CHEBI:64076"/>
    </ligand>
</feature>
<name>A0A363NZ22_9SPHI</name>
<dbReference type="InterPro" id="IPR004443">
    <property type="entry name" value="YjeF_N_dom"/>
</dbReference>
<sequence>MKILSAAQMSWVDQQTMKDQEVSSLDLMERAATTVFDEIKQLYPRLAQYTFYIFCGKGNNGGDGLVLARLLDQQQAQVNVYLVDATDYSTANLANQKRLSAHLIQKISPDTQVHIPAGAIVLDCLFGYGLKRPLAEEWRSLITGINCCTGPIYAIDMPSGLLSDGPTAAEAPVIQADVVYTFQSPKLGLLMPGNSRWAKAFRVLDIGLSRSALEQVDTIFHYIDLALLGPFYRKRSKFDHKGTFGHCLIIGGSRGKMGAVQLALKAALRSGCGLASAYIPSCGYTSIQTAVPEAMVISDPEEEMITQFPDTRTFQSIGVGIGMGTAQYTIDAFKVFIMQGLDTALVLDADALNILAQDRDLWQFVPKGSILTPHPKELSRILGTWQNDFEKLEKVKAFAEEYQLYILIKGANSAIVTPDGTVYFNSTGNVGMATGGSGDILTGILTALLGQGYSSQETLIMGVYLHGRAADIAVQTLGVYSLLPSDIISHLPAAFLELEKQS</sequence>
<feature type="binding site" evidence="17">
    <location>
        <position position="374"/>
    </location>
    <ligand>
        <name>(6S)-NADPHX</name>
        <dbReference type="ChEBI" id="CHEBI:64076"/>
    </ligand>
</feature>
<dbReference type="EMBL" id="QCXX01000001">
    <property type="protein sequence ID" value="PUV25921.1"/>
    <property type="molecule type" value="Genomic_DNA"/>
</dbReference>
<comment type="function">
    <text evidence="17">Catalyzes the dehydration of the S-form of NAD(P)HX at the expense of ADP, which is converted to AMP. Together with NAD(P)HX epimerase, which catalyzes the epimerization of the S- and R-forms, the enzyme allows the repair of both epimers of NAD(P)HX, a damaged form of NAD(P)H that is a result of enzymatic or heat-dependent hydration.</text>
</comment>
<dbReference type="Pfam" id="PF03853">
    <property type="entry name" value="YjeF_N"/>
    <property type="match status" value="1"/>
</dbReference>
<dbReference type="Pfam" id="PF01256">
    <property type="entry name" value="Carb_kinase"/>
    <property type="match status" value="1"/>
</dbReference>
<comment type="similarity">
    <text evidence="3 19">In the N-terminal section; belongs to the NnrE/AIBP family.</text>
</comment>
<feature type="binding site" evidence="18">
    <location>
        <begin position="127"/>
        <end position="133"/>
    </location>
    <ligand>
        <name>(6S)-NADPHX</name>
        <dbReference type="ChEBI" id="CHEBI:64076"/>
    </ligand>
</feature>
<keyword evidence="5 18" id="KW-0479">Metal-binding</keyword>
<evidence type="ECO:0000256" key="17">
    <source>
        <dbReference type="HAMAP-Rule" id="MF_01965"/>
    </source>
</evidence>
<dbReference type="SUPFAM" id="SSF64153">
    <property type="entry name" value="YjeF N-terminal domain-like"/>
    <property type="match status" value="1"/>
</dbReference>
<evidence type="ECO:0000256" key="10">
    <source>
        <dbReference type="ARBA" id="ARBA00023027"/>
    </source>
</evidence>
<dbReference type="InterPro" id="IPR030677">
    <property type="entry name" value="Nnr"/>
</dbReference>
<comment type="catalytic activity">
    <reaction evidence="15 17 19">
        <text>(6S)-NADHX + ADP = AMP + phosphate + NADH + H(+)</text>
        <dbReference type="Rhea" id="RHEA:32223"/>
        <dbReference type="ChEBI" id="CHEBI:15378"/>
        <dbReference type="ChEBI" id="CHEBI:43474"/>
        <dbReference type="ChEBI" id="CHEBI:57945"/>
        <dbReference type="ChEBI" id="CHEBI:64074"/>
        <dbReference type="ChEBI" id="CHEBI:456215"/>
        <dbReference type="ChEBI" id="CHEBI:456216"/>
        <dbReference type="EC" id="4.2.1.136"/>
    </reaction>
</comment>
<keyword evidence="23" id="KW-1185">Reference proteome</keyword>
<dbReference type="Proteomes" id="UP000250831">
    <property type="component" value="Unassembled WGS sequence"/>
</dbReference>
<evidence type="ECO:0000256" key="5">
    <source>
        <dbReference type="ARBA" id="ARBA00022723"/>
    </source>
</evidence>
<dbReference type="RefSeq" id="WP_108632224.1">
    <property type="nucleotide sequence ID" value="NZ_QCXX01000001.1"/>
</dbReference>
<comment type="function">
    <text evidence="14 19">Bifunctional enzyme that catalyzes the epimerization of the S- and R-forms of NAD(P)HX and the dehydration of the S-form of NAD(P)HX at the expense of ADP, which is converted to AMP. This allows the repair of both epimers of NAD(P)HX, a damaged form of NAD(P)H that is a result of enzymatic or heat-dependent hydration.</text>
</comment>
<comment type="similarity">
    <text evidence="18">Belongs to the NnrE/AIBP family.</text>
</comment>
<evidence type="ECO:0000313" key="22">
    <source>
        <dbReference type="EMBL" id="PUV25921.1"/>
    </source>
</evidence>
<evidence type="ECO:0000256" key="14">
    <source>
        <dbReference type="ARBA" id="ARBA00025153"/>
    </source>
</evidence>
<dbReference type="GO" id="GO:0052856">
    <property type="term" value="F:NAD(P)HX epimerase activity"/>
    <property type="evidence" value="ECO:0007669"/>
    <property type="project" value="UniProtKB-UniRule"/>
</dbReference>
<comment type="similarity">
    <text evidence="17">Belongs to the NnrD/CARKD family.</text>
</comment>
<evidence type="ECO:0000256" key="19">
    <source>
        <dbReference type="PIRNR" id="PIRNR017184"/>
    </source>
</evidence>
<dbReference type="AlphaFoldDB" id="A0A363NZ22"/>
<feature type="domain" description="YjeF N-terminal" evidence="21">
    <location>
        <begin position="9"/>
        <end position="214"/>
    </location>
</feature>
<dbReference type="GO" id="GO:0046496">
    <property type="term" value="P:nicotinamide nucleotide metabolic process"/>
    <property type="evidence" value="ECO:0007669"/>
    <property type="project" value="UniProtKB-UniRule"/>
</dbReference>
<evidence type="ECO:0000256" key="12">
    <source>
        <dbReference type="ARBA" id="ARBA00023239"/>
    </source>
</evidence>
<dbReference type="GO" id="GO:0005524">
    <property type="term" value="F:ATP binding"/>
    <property type="evidence" value="ECO:0007669"/>
    <property type="project" value="UniProtKB-UniRule"/>
</dbReference>
<feature type="binding site" evidence="18">
    <location>
        <begin position="59"/>
        <end position="63"/>
    </location>
    <ligand>
        <name>(6S)-NADPHX</name>
        <dbReference type="ChEBI" id="CHEBI:64076"/>
    </ligand>
</feature>
<comment type="subunit">
    <text evidence="17">Homotetramer.</text>
</comment>
<comment type="similarity">
    <text evidence="4 19">In the C-terminal section; belongs to the NnrD/CARKD family.</text>
</comment>
<feature type="binding site" evidence="18">
    <location>
        <position position="123"/>
    </location>
    <ligand>
        <name>K(+)</name>
        <dbReference type="ChEBI" id="CHEBI:29103"/>
    </ligand>
</feature>
<evidence type="ECO:0000256" key="13">
    <source>
        <dbReference type="ARBA" id="ARBA00023268"/>
    </source>
</evidence>
<evidence type="ECO:0000256" key="4">
    <source>
        <dbReference type="ARBA" id="ARBA00009524"/>
    </source>
</evidence>
<comment type="catalytic activity">
    <reaction evidence="2 18 19">
        <text>(6R)-NADPHX = (6S)-NADPHX</text>
        <dbReference type="Rhea" id="RHEA:32227"/>
        <dbReference type="ChEBI" id="CHEBI:64076"/>
        <dbReference type="ChEBI" id="CHEBI:64077"/>
        <dbReference type="EC" id="5.1.99.6"/>
    </reaction>
</comment>
<evidence type="ECO:0000259" key="21">
    <source>
        <dbReference type="PROSITE" id="PS51385"/>
    </source>
</evidence>
<feature type="binding site" evidence="18">
    <location>
        <position position="60"/>
    </location>
    <ligand>
        <name>K(+)</name>
        <dbReference type="ChEBI" id="CHEBI:29103"/>
    </ligand>
</feature>
<dbReference type="GO" id="GO:0046872">
    <property type="term" value="F:metal ion binding"/>
    <property type="evidence" value="ECO:0007669"/>
    <property type="project" value="UniProtKB-UniRule"/>
</dbReference>
<evidence type="ECO:0000259" key="20">
    <source>
        <dbReference type="PROSITE" id="PS51383"/>
    </source>
</evidence>
<dbReference type="PANTHER" id="PTHR12592">
    <property type="entry name" value="ATP-DEPENDENT (S)-NAD(P)H-HYDRATE DEHYDRATASE FAMILY MEMBER"/>
    <property type="match status" value="1"/>
</dbReference>
<feature type="binding site" evidence="18">
    <location>
        <position position="159"/>
    </location>
    <ligand>
        <name>K(+)</name>
        <dbReference type="ChEBI" id="CHEBI:29103"/>
    </ligand>
</feature>
<dbReference type="PROSITE" id="PS51385">
    <property type="entry name" value="YJEF_N"/>
    <property type="match status" value="1"/>
</dbReference>
<feature type="binding site" evidence="17">
    <location>
        <begin position="409"/>
        <end position="413"/>
    </location>
    <ligand>
        <name>AMP</name>
        <dbReference type="ChEBI" id="CHEBI:456215"/>
    </ligand>
</feature>
<comment type="catalytic activity">
    <reaction evidence="16 17 19">
        <text>(6S)-NADPHX + ADP = AMP + phosphate + NADPH + H(+)</text>
        <dbReference type="Rhea" id="RHEA:32235"/>
        <dbReference type="ChEBI" id="CHEBI:15378"/>
        <dbReference type="ChEBI" id="CHEBI:43474"/>
        <dbReference type="ChEBI" id="CHEBI:57783"/>
        <dbReference type="ChEBI" id="CHEBI:64076"/>
        <dbReference type="ChEBI" id="CHEBI:456215"/>
        <dbReference type="ChEBI" id="CHEBI:456216"/>
        <dbReference type="EC" id="4.2.1.136"/>
    </reaction>
</comment>
<evidence type="ECO:0000256" key="1">
    <source>
        <dbReference type="ARBA" id="ARBA00000013"/>
    </source>
</evidence>
<dbReference type="CDD" id="cd01171">
    <property type="entry name" value="YXKO-related"/>
    <property type="match status" value="1"/>
</dbReference>
<evidence type="ECO:0000256" key="3">
    <source>
        <dbReference type="ARBA" id="ARBA00006001"/>
    </source>
</evidence>
<keyword evidence="9 18" id="KW-0630">Potassium</keyword>
<keyword evidence="8 17" id="KW-0521">NADP</keyword>
<dbReference type="PROSITE" id="PS51383">
    <property type="entry name" value="YJEF_C_3"/>
    <property type="match status" value="1"/>
</dbReference>
<dbReference type="InterPro" id="IPR029056">
    <property type="entry name" value="Ribokinase-like"/>
</dbReference>
<reference evidence="22 23" key="1">
    <citation type="submission" date="2018-04" db="EMBL/GenBank/DDBJ databases">
        <title>Sphingobacterium sp. M46 Genome.</title>
        <authorList>
            <person name="Cheng J."/>
            <person name="Li Y."/>
        </authorList>
    </citation>
    <scope>NUCLEOTIDE SEQUENCE [LARGE SCALE GENOMIC DNA]</scope>
    <source>
        <strain evidence="22 23">M46</strain>
    </source>
</reference>
<dbReference type="EC" id="5.1.99.6" evidence="19"/>
<dbReference type="PIRSF" id="PIRSF017184">
    <property type="entry name" value="Nnr"/>
    <property type="match status" value="1"/>
</dbReference>
<comment type="cofactor">
    <cofactor evidence="17">
        <name>Mg(2+)</name>
        <dbReference type="ChEBI" id="CHEBI:18420"/>
    </cofactor>
</comment>
<dbReference type="HAMAP" id="MF_01966">
    <property type="entry name" value="NADHX_epimerase"/>
    <property type="match status" value="1"/>
</dbReference>
<feature type="binding site" evidence="17">
    <location>
        <position position="259"/>
    </location>
    <ligand>
        <name>(6S)-NADPHX</name>
        <dbReference type="ChEBI" id="CHEBI:64076"/>
    </ligand>
</feature>
<dbReference type="Gene3D" id="3.40.1190.20">
    <property type="match status" value="1"/>
</dbReference>
<evidence type="ECO:0000256" key="8">
    <source>
        <dbReference type="ARBA" id="ARBA00022857"/>
    </source>
</evidence>
<feature type="binding site" evidence="17">
    <location>
        <position position="439"/>
    </location>
    <ligand>
        <name>(6S)-NADPHX</name>
        <dbReference type="ChEBI" id="CHEBI:64076"/>
    </ligand>
</feature>
<comment type="caution">
    <text evidence="22">The sequence shown here is derived from an EMBL/GenBank/DDBJ whole genome shotgun (WGS) entry which is preliminary data.</text>
</comment>
<evidence type="ECO:0000313" key="23">
    <source>
        <dbReference type="Proteomes" id="UP000250831"/>
    </source>
</evidence>
<dbReference type="GO" id="GO:0110051">
    <property type="term" value="P:metabolite repair"/>
    <property type="evidence" value="ECO:0007669"/>
    <property type="project" value="TreeGrafter"/>
</dbReference>
<keyword evidence="12 17" id="KW-0456">Lyase</keyword>
<keyword evidence="7 17" id="KW-0067">ATP-binding</keyword>
<comment type="cofactor">
    <cofactor evidence="18 19">
        <name>K(+)</name>
        <dbReference type="ChEBI" id="CHEBI:29103"/>
    </cofactor>
    <text evidence="18 19">Binds 1 potassium ion per subunit.</text>
</comment>
<keyword evidence="6 17" id="KW-0547">Nucleotide-binding</keyword>
<evidence type="ECO:0000256" key="18">
    <source>
        <dbReference type="HAMAP-Rule" id="MF_01966"/>
    </source>
</evidence>
<comment type="function">
    <text evidence="18">Catalyzes the epimerization of the S- and R-forms of NAD(P)HX, a damaged form of NAD(P)H that is a result of enzymatic or heat-dependent hydration. This is a prerequisite for the S-specific NAD(P)H-hydrate dehydratase to allow the repair of both epimers of NAD(P)HX.</text>
</comment>
<dbReference type="PANTHER" id="PTHR12592:SF0">
    <property type="entry name" value="ATP-DEPENDENT (S)-NAD(P)H-HYDRATE DEHYDRATASE"/>
    <property type="match status" value="1"/>
</dbReference>
<evidence type="ECO:0000256" key="9">
    <source>
        <dbReference type="ARBA" id="ARBA00022958"/>
    </source>
</evidence>
<accession>A0A363NZ22</accession>
<feature type="domain" description="YjeF C-terminal" evidence="20">
    <location>
        <begin position="224"/>
        <end position="498"/>
    </location>
</feature>
<keyword evidence="10 17" id="KW-0520">NAD</keyword>
<dbReference type="HAMAP" id="MF_01965">
    <property type="entry name" value="NADHX_dehydratase"/>
    <property type="match status" value="1"/>
</dbReference>
<comment type="caution">
    <text evidence="18">Lacks conserved residue(s) required for the propagation of feature annotation.</text>
</comment>
<evidence type="ECO:0000256" key="16">
    <source>
        <dbReference type="ARBA" id="ARBA00049209"/>
    </source>
</evidence>
<gene>
    <name evidence="18" type="primary">nnrE</name>
    <name evidence="17" type="synonym">nnrD</name>
    <name evidence="22" type="ORF">DCO56_02805</name>
</gene>
<feature type="binding site" evidence="18">
    <location>
        <position position="156"/>
    </location>
    <ligand>
        <name>(6S)-NADPHX</name>
        <dbReference type="ChEBI" id="CHEBI:64076"/>
    </ligand>
</feature>
<evidence type="ECO:0000256" key="6">
    <source>
        <dbReference type="ARBA" id="ARBA00022741"/>
    </source>
</evidence>
<dbReference type="NCBIfam" id="TIGR00196">
    <property type="entry name" value="yjeF_cterm"/>
    <property type="match status" value="1"/>
</dbReference>
<dbReference type="Gene3D" id="3.40.50.10260">
    <property type="entry name" value="YjeF N-terminal domain"/>
    <property type="match status" value="1"/>
</dbReference>